<name>A0A173SG29_EUBRA</name>
<evidence type="ECO:0000313" key="1">
    <source>
        <dbReference type="EMBL" id="CUM89293.1"/>
    </source>
</evidence>
<gene>
    <name evidence="1" type="ORF">ERS852448_00944</name>
</gene>
<proteinExistence type="predicted"/>
<dbReference type="EMBL" id="CYYA01000005">
    <property type="protein sequence ID" value="CUM89293.1"/>
    <property type="molecule type" value="Genomic_DNA"/>
</dbReference>
<dbReference type="Proteomes" id="UP000095492">
    <property type="component" value="Unassembled WGS sequence"/>
</dbReference>
<dbReference type="AlphaFoldDB" id="A0A173SG29"/>
<evidence type="ECO:0000313" key="2">
    <source>
        <dbReference type="Proteomes" id="UP000095492"/>
    </source>
</evidence>
<dbReference type="RefSeq" id="WP_022036484.1">
    <property type="nucleotide sequence ID" value="NZ_CAXUGT010000002.1"/>
</dbReference>
<reference evidence="1 2" key="1">
    <citation type="submission" date="2015-09" db="EMBL/GenBank/DDBJ databases">
        <authorList>
            <consortium name="Pathogen Informatics"/>
        </authorList>
    </citation>
    <scope>NUCLEOTIDE SEQUENCE [LARGE SCALE GENOMIC DNA]</scope>
    <source>
        <strain evidence="1 2">2789STDY5608891</strain>
    </source>
</reference>
<protein>
    <submittedName>
        <fullName evidence="1">Uncharacterized protein</fullName>
    </submittedName>
</protein>
<dbReference type="GeneID" id="97390274"/>
<organism evidence="1 2">
    <name type="scientific">Eubacterium ramulus</name>
    <dbReference type="NCBI Taxonomy" id="39490"/>
    <lineage>
        <taxon>Bacteria</taxon>
        <taxon>Bacillati</taxon>
        <taxon>Bacillota</taxon>
        <taxon>Clostridia</taxon>
        <taxon>Eubacteriales</taxon>
        <taxon>Eubacteriaceae</taxon>
        <taxon>Eubacterium</taxon>
    </lineage>
</organism>
<dbReference type="STRING" id="39490.ERS852448_00944"/>
<dbReference type="OrthoDB" id="2018120at2"/>
<sequence length="535" mass="60664">MNIYNIDQFQKNEYSWNPVAKRRAGNYFIKLGVGVALIFALYGLLGYFLFVTHAFVTQTLWGYGAAMVILAFGLRLALNAGSRKQTRKMSSDEKHDYALYFYHRHGRKNTVLGNFYLVICAQADVCQRKYELAEQALDQIVMEKCKADQLKQIWLLRLIIALAIDDEEKMQETFICYNGIEVRSKGFPATDIVRECVDHRDAETLTEVMKQSVVVKKEHPLRIGCISIFLAYCILFYAAALGINTDSGYVLRYMFATISILVTFLGLLVLVIWLNIRLFGNETFSRRSSVNKVCFVIICAIFLLCMAENSVIIYLGLEWKEEVISQDEKYTYLKAYSERAYNVTTTLYRTNNPFVMQRINSCLPSADSNWSEDSTDSSDANQDITDNSTNGASNSASDETAGESATDNGISDSDSYSSELEQYQLLENEITAVFEYLQNEGQFTDAELSFDANAKGETYGLISAGQEQAGTRMVDVEYRLYINFNGEKTNDEGKTCTEIVLEKFYPGGSYSTELVDFYLVDPDTLQVVDEHKTTW</sequence>
<accession>A0A173SG29</accession>